<feature type="compositionally biased region" description="Pro residues" evidence="1">
    <location>
        <begin position="128"/>
        <end position="140"/>
    </location>
</feature>
<dbReference type="AlphaFoldDB" id="A0AAV7XCK1"/>
<evidence type="ECO:0000313" key="3">
    <source>
        <dbReference type="Proteomes" id="UP001075354"/>
    </source>
</evidence>
<keyword evidence="3" id="KW-1185">Reference proteome</keyword>
<organism evidence="2 3">
    <name type="scientific">Megalurothrips usitatus</name>
    <name type="common">bean blossom thrips</name>
    <dbReference type="NCBI Taxonomy" id="439358"/>
    <lineage>
        <taxon>Eukaryota</taxon>
        <taxon>Metazoa</taxon>
        <taxon>Ecdysozoa</taxon>
        <taxon>Arthropoda</taxon>
        <taxon>Hexapoda</taxon>
        <taxon>Insecta</taxon>
        <taxon>Pterygota</taxon>
        <taxon>Neoptera</taxon>
        <taxon>Paraneoptera</taxon>
        <taxon>Thysanoptera</taxon>
        <taxon>Terebrantia</taxon>
        <taxon>Thripoidea</taxon>
        <taxon>Thripidae</taxon>
        <taxon>Megalurothrips</taxon>
    </lineage>
</organism>
<sequence length="152" mass="16137">MLFTAGFLKEVCNTQTDDTHPNNNSTRRHNATANTFLSPILAMSVREGSEMPWLLSPAHLYSASALCAPIGHLQGMPYQLGFAYHPPAPHPHHAPHPAHAAHPHGAASLFSHHIHHLQGVPYAAAALGPPPGSPEPPGPGPYRLRASSSPTS</sequence>
<dbReference type="EMBL" id="JAPTSV010000010">
    <property type="protein sequence ID" value="KAJ1523759.1"/>
    <property type="molecule type" value="Genomic_DNA"/>
</dbReference>
<proteinExistence type="predicted"/>
<gene>
    <name evidence="2" type="ORF">ONE63_001592</name>
</gene>
<accession>A0AAV7XCK1</accession>
<comment type="caution">
    <text evidence="2">The sequence shown here is derived from an EMBL/GenBank/DDBJ whole genome shotgun (WGS) entry which is preliminary data.</text>
</comment>
<reference evidence="2" key="1">
    <citation type="submission" date="2022-12" db="EMBL/GenBank/DDBJ databases">
        <title>Chromosome-level genome assembly of the bean flower thrips Megalurothrips usitatus.</title>
        <authorList>
            <person name="Ma L."/>
            <person name="Liu Q."/>
            <person name="Li H."/>
            <person name="Cai W."/>
        </authorList>
    </citation>
    <scope>NUCLEOTIDE SEQUENCE</scope>
    <source>
        <strain evidence="2">Cailab_2022a</strain>
    </source>
</reference>
<feature type="region of interest" description="Disordered" evidence="1">
    <location>
        <begin position="123"/>
        <end position="152"/>
    </location>
</feature>
<name>A0AAV7XCK1_9NEOP</name>
<evidence type="ECO:0000256" key="1">
    <source>
        <dbReference type="SAM" id="MobiDB-lite"/>
    </source>
</evidence>
<protein>
    <submittedName>
        <fullName evidence="2">Uncharacterized protein</fullName>
    </submittedName>
</protein>
<evidence type="ECO:0000313" key="2">
    <source>
        <dbReference type="EMBL" id="KAJ1523759.1"/>
    </source>
</evidence>
<dbReference type="Proteomes" id="UP001075354">
    <property type="component" value="Chromosome 10"/>
</dbReference>